<protein>
    <recommendedName>
        <fullName evidence="1">Chorismate pyruvate-lyase</fullName>
        <shortName evidence="1">CL</shortName>
        <shortName evidence="1">CPL</shortName>
        <ecNumber evidence="1">4.1.3.40</ecNumber>
    </recommendedName>
</protein>
<evidence type="ECO:0000313" key="2">
    <source>
        <dbReference type="EMBL" id="ASX26093.1"/>
    </source>
</evidence>
<feature type="binding site" evidence="1">
    <location>
        <position position="36"/>
    </location>
    <ligand>
        <name>substrate</name>
    </ligand>
</feature>
<feature type="binding site" evidence="1">
    <location>
        <position position="78"/>
    </location>
    <ligand>
        <name>substrate</name>
    </ligand>
</feature>
<comment type="pathway">
    <text evidence="1">Cofactor biosynthesis; ubiquinone biosynthesis.</text>
</comment>
<keyword evidence="1" id="KW-0963">Cytoplasm</keyword>
<dbReference type="Gene3D" id="3.40.1410.10">
    <property type="entry name" value="Chorismate lyase-like"/>
    <property type="match status" value="1"/>
</dbReference>
<dbReference type="NCBIfam" id="NF008656">
    <property type="entry name" value="PRK11655.1"/>
    <property type="match status" value="1"/>
</dbReference>
<dbReference type="OrthoDB" id="9789493at2"/>
<dbReference type="GO" id="GO:0005829">
    <property type="term" value="C:cytosol"/>
    <property type="evidence" value="ECO:0007669"/>
    <property type="project" value="TreeGrafter"/>
</dbReference>
<dbReference type="SUPFAM" id="SSF64288">
    <property type="entry name" value="Chorismate lyase-like"/>
    <property type="match status" value="1"/>
</dbReference>
<reference evidence="2 3" key="2">
    <citation type="submission" date="2017-09" db="EMBL/GenBank/DDBJ databases">
        <title>The genome of whitefly Bemisia tabaci, a global crop pest, provides novel insights into virus transmission, host adaptation and insecticide resistance.</title>
        <authorList>
            <person name="Kaur N."/>
            <person name="Kliot A."/>
            <person name="Pinheiro P.V."/>
            <person name="Luan J."/>
            <person name="Zheng Y."/>
            <person name="Liu W."/>
            <person name="Sun H."/>
            <person name="Yang X."/>
            <person name="Xu Y."/>
            <person name="Luo Y."/>
            <person name="Kruse A."/>
            <person name="Fisher T.W."/>
            <person name="Nelson D.R."/>
            <person name="Elimelech M."/>
            <person name="MacCoss M."/>
            <person name="Johnson R."/>
            <person name="Cohen E."/>
            <person name="Hunter W.B."/>
            <person name="Brown J.K."/>
            <person name="Jander G."/>
            <person name="Cilia M."/>
            <person name="Douglas A.E."/>
            <person name="Ghanim M."/>
            <person name="Simmons A.M."/>
            <person name="Wintermantel W.M."/>
            <person name="Ling K.-S."/>
            <person name="Fei Z."/>
        </authorList>
    </citation>
    <scope>NUCLEOTIDE SEQUENCE [LARGE SCALE GENOMIC DNA]</scope>
    <source>
        <strain evidence="2 3">MEAM1</strain>
    </source>
</reference>
<dbReference type="Proteomes" id="UP000216438">
    <property type="component" value="Chromosome"/>
</dbReference>
<keyword evidence="1 2" id="KW-0456">Lyase</keyword>
<proteinExistence type="inferred from homology"/>
<name>A0A249DX20_9ENTR</name>
<dbReference type="GO" id="GO:0008813">
    <property type="term" value="F:chorismate lyase activity"/>
    <property type="evidence" value="ECO:0007669"/>
    <property type="project" value="UniProtKB-UniRule"/>
</dbReference>
<gene>
    <name evidence="1" type="primary">ubiC</name>
    <name evidence="2" type="ORF">BA171_02990</name>
</gene>
<dbReference type="GO" id="GO:0006744">
    <property type="term" value="P:ubiquinone biosynthetic process"/>
    <property type="evidence" value="ECO:0007669"/>
    <property type="project" value="UniProtKB-UniRule"/>
</dbReference>
<accession>A0A249DX20</accession>
<comment type="similarity">
    <text evidence="1">Belongs to the UbiC family.</text>
</comment>
<evidence type="ECO:0000256" key="1">
    <source>
        <dbReference type="HAMAP-Rule" id="MF_01632"/>
    </source>
</evidence>
<dbReference type="Pfam" id="PF04345">
    <property type="entry name" value="Chor_lyase"/>
    <property type="match status" value="1"/>
</dbReference>
<dbReference type="UniPathway" id="UPA00232"/>
<dbReference type="GO" id="GO:0042866">
    <property type="term" value="P:pyruvate biosynthetic process"/>
    <property type="evidence" value="ECO:0007669"/>
    <property type="project" value="UniProtKB-UniRule"/>
</dbReference>
<dbReference type="EC" id="4.1.3.40" evidence="1"/>
<comment type="subcellular location">
    <subcellularLocation>
        <location evidence="1">Cytoplasm</location>
    </subcellularLocation>
</comment>
<comment type="function">
    <text evidence="1">Removes the pyruvyl group from chorismate, with concomitant aromatization of the ring, to provide 4-hydroxybenzoate (4HB) for the ubiquinone pathway.</text>
</comment>
<organism evidence="2 3">
    <name type="scientific">Candidatus Hamiltonella defensa</name>
    <name type="common">Bemisia tabaci</name>
    <dbReference type="NCBI Taxonomy" id="672795"/>
    <lineage>
        <taxon>Bacteria</taxon>
        <taxon>Pseudomonadati</taxon>
        <taxon>Pseudomonadota</taxon>
        <taxon>Gammaproteobacteria</taxon>
        <taxon>Enterobacterales</taxon>
        <taxon>Enterobacteriaceae</taxon>
        <taxon>aphid secondary symbionts</taxon>
        <taxon>Candidatus Williamhamiltonella</taxon>
    </lineage>
</organism>
<keyword evidence="1" id="KW-0670">Pyruvate</keyword>
<reference evidence="3" key="1">
    <citation type="submission" date="2016-06" db="EMBL/GenBank/DDBJ databases">
        <authorList>
            <person name="Chen W."/>
            <person name="Hasegawa D.K."/>
        </authorList>
    </citation>
    <scope>NUCLEOTIDE SEQUENCE [LARGE SCALE GENOMIC DNA]</scope>
    <source>
        <strain evidence="3">MEAM1</strain>
    </source>
</reference>
<dbReference type="PANTHER" id="PTHR38683">
    <property type="entry name" value="CHORISMATE PYRUVATE-LYASE"/>
    <property type="match status" value="1"/>
</dbReference>
<feature type="binding site" evidence="1">
    <location>
        <position position="116"/>
    </location>
    <ligand>
        <name>substrate</name>
    </ligand>
</feature>
<dbReference type="InterPro" id="IPR007440">
    <property type="entry name" value="Chorismate--pyruvate_lyase"/>
</dbReference>
<sequence>MSTKKKSIIKCIDWRSIEEPDLPLEVAGWLMETGSMTERFERHCHKIIIDLKHEGFIEHQALSDEKELLPESPRYWIREVVMCADDEPWLLGRTVIPQDTLSGPEHALLNLGKTPLGRYLFSSKDLKRDYIQTGRQGDLWARRSLLRLSNKPLLLTEVFLPASPLYCHARNTKLE</sequence>
<comment type="subunit">
    <text evidence="1">Monomer.</text>
</comment>
<evidence type="ECO:0000313" key="3">
    <source>
        <dbReference type="Proteomes" id="UP000216438"/>
    </source>
</evidence>
<keyword evidence="1" id="KW-0831">Ubiquinone biosynthesis</keyword>
<dbReference type="HAMAP" id="MF_01632">
    <property type="entry name" value="UbiC"/>
    <property type="match status" value="1"/>
</dbReference>
<dbReference type="InterPro" id="IPR028978">
    <property type="entry name" value="Chorismate_lyase_/UTRA_dom_sf"/>
</dbReference>
<dbReference type="EMBL" id="CP016303">
    <property type="protein sequence ID" value="ASX26093.1"/>
    <property type="molecule type" value="Genomic_DNA"/>
</dbReference>
<dbReference type="AlphaFoldDB" id="A0A249DX20"/>
<comment type="catalytic activity">
    <reaction evidence="1">
        <text>chorismate = 4-hydroxybenzoate + pyruvate</text>
        <dbReference type="Rhea" id="RHEA:16505"/>
        <dbReference type="ChEBI" id="CHEBI:15361"/>
        <dbReference type="ChEBI" id="CHEBI:17879"/>
        <dbReference type="ChEBI" id="CHEBI:29748"/>
        <dbReference type="EC" id="4.1.3.40"/>
    </reaction>
</comment>
<dbReference type="PANTHER" id="PTHR38683:SF1">
    <property type="entry name" value="CHORISMATE PYRUVATE-LYASE"/>
    <property type="match status" value="1"/>
</dbReference>
<feature type="binding site" evidence="1">
    <location>
        <position position="157"/>
    </location>
    <ligand>
        <name>substrate</name>
    </ligand>
</feature>
<dbReference type="RefSeq" id="WP_016857191.1">
    <property type="nucleotide sequence ID" value="NZ_CP016303.1"/>
</dbReference>